<keyword evidence="3" id="KW-1185">Reference proteome</keyword>
<protein>
    <submittedName>
        <fullName evidence="2">Uncharacterized protein</fullName>
    </submittedName>
</protein>
<reference evidence="2" key="2">
    <citation type="submission" date="2021-10" db="EMBL/GenBank/DDBJ databases">
        <title>Phylogenomics reveals ancestral predisposition of the termite-cultivated fungus Termitomyces towards a domesticated lifestyle.</title>
        <authorList>
            <person name="Auxier B."/>
            <person name="Grum-Grzhimaylo A."/>
            <person name="Cardenas M.E."/>
            <person name="Lodge J.D."/>
            <person name="Laessoe T."/>
            <person name="Pedersen O."/>
            <person name="Smith M.E."/>
            <person name="Kuyper T.W."/>
            <person name="Franco-Molano E.A."/>
            <person name="Baroni T.J."/>
            <person name="Aanen D.K."/>
        </authorList>
    </citation>
    <scope>NUCLEOTIDE SEQUENCE</scope>
    <source>
        <strain evidence="2">AP01</strain>
        <tissue evidence="2">Mycelium</tissue>
    </source>
</reference>
<reference evidence="2" key="1">
    <citation type="submission" date="2020-07" db="EMBL/GenBank/DDBJ databases">
        <authorList>
            <person name="Nieuwenhuis M."/>
            <person name="Van De Peppel L.J.J."/>
        </authorList>
    </citation>
    <scope>NUCLEOTIDE SEQUENCE</scope>
    <source>
        <strain evidence="2">AP01</strain>
        <tissue evidence="2">Mycelium</tissue>
    </source>
</reference>
<evidence type="ECO:0000256" key="1">
    <source>
        <dbReference type="SAM" id="MobiDB-lite"/>
    </source>
</evidence>
<name>A0A9P7GB60_9AGAR</name>
<evidence type="ECO:0000313" key="3">
    <source>
        <dbReference type="Proteomes" id="UP000775547"/>
    </source>
</evidence>
<accession>A0A9P7GB60</accession>
<dbReference type="AlphaFoldDB" id="A0A9P7GB60"/>
<sequence>MDFIRRITSRSSSPNGHREDASLHADVYPAPQPGDDFPSVELHEISPPDFTDGLVGASDSFTNYRGSWRDRVVTRQQFNGPEARKTVPKGQQNEHRELWVQMDNIYNFYRSLAPEMVRKILFPHEKLAKKPHHWVEKFRL</sequence>
<dbReference type="Proteomes" id="UP000775547">
    <property type="component" value="Unassembled WGS sequence"/>
</dbReference>
<dbReference type="EMBL" id="JABCKV010000026">
    <property type="protein sequence ID" value="KAG5646115.1"/>
    <property type="molecule type" value="Genomic_DNA"/>
</dbReference>
<comment type="caution">
    <text evidence="2">The sequence shown here is derived from an EMBL/GenBank/DDBJ whole genome shotgun (WGS) entry which is preliminary data.</text>
</comment>
<organism evidence="2 3">
    <name type="scientific">Asterophora parasitica</name>
    <dbReference type="NCBI Taxonomy" id="117018"/>
    <lineage>
        <taxon>Eukaryota</taxon>
        <taxon>Fungi</taxon>
        <taxon>Dikarya</taxon>
        <taxon>Basidiomycota</taxon>
        <taxon>Agaricomycotina</taxon>
        <taxon>Agaricomycetes</taxon>
        <taxon>Agaricomycetidae</taxon>
        <taxon>Agaricales</taxon>
        <taxon>Tricholomatineae</taxon>
        <taxon>Lyophyllaceae</taxon>
        <taxon>Asterophora</taxon>
    </lineage>
</organism>
<dbReference type="OrthoDB" id="10376843at2759"/>
<proteinExistence type="predicted"/>
<evidence type="ECO:0000313" key="2">
    <source>
        <dbReference type="EMBL" id="KAG5646115.1"/>
    </source>
</evidence>
<feature type="region of interest" description="Disordered" evidence="1">
    <location>
        <begin position="1"/>
        <end position="39"/>
    </location>
</feature>
<gene>
    <name evidence="2" type="ORF">DXG03_004354</name>
</gene>